<reference evidence="1 2" key="1">
    <citation type="journal article" date="2018" name="Science">
        <title>The opium poppy genome and morphinan production.</title>
        <authorList>
            <person name="Guo L."/>
            <person name="Winzer T."/>
            <person name="Yang X."/>
            <person name="Li Y."/>
            <person name="Ning Z."/>
            <person name="He Z."/>
            <person name="Teodor R."/>
            <person name="Lu Y."/>
            <person name="Bowser T.A."/>
            <person name="Graham I.A."/>
            <person name="Ye K."/>
        </authorList>
    </citation>
    <scope>NUCLEOTIDE SEQUENCE [LARGE SCALE GENOMIC DNA]</scope>
    <source>
        <strain evidence="2">cv. HN1</strain>
        <tissue evidence="1">Leaves</tissue>
    </source>
</reference>
<sequence>MEGGIAKAEFLASAVPREQLRQQVLKTRNVEDRVLSLEVNAETLKDGLSCNLIYLLDSVTDEWILSKVHHYEVGISSSSSSEFSQIQTGNLNLFFLH</sequence>
<dbReference type="AlphaFoldDB" id="A0A4Y7JKG0"/>
<protein>
    <submittedName>
        <fullName evidence="1">Uncharacterized protein</fullName>
    </submittedName>
</protein>
<name>A0A4Y7JKG0_PAPSO</name>
<gene>
    <name evidence="1" type="ORF">C5167_022255</name>
</gene>
<proteinExistence type="predicted"/>
<dbReference type="EMBL" id="CM010719">
    <property type="protein sequence ID" value="RZC60502.1"/>
    <property type="molecule type" value="Genomic_DNA"/>
</dbReference>
<dbReference type="Proteomes" id="UP000316621">
    <property type="component" value="Chromosome 5"/>
</dbReference>
<keyword evidence="2" id="KW-1185">Reference proteome</keyword>
<dbReference type="Gramene" id="RZC60502">
    <property type="protein sequence ID" value="RZC60502"/>
    <property type="gene ID" value="C5167_022255"/>
</dbReference>
<accession>A0A4Y7JKG0</accession>
<evidence type="ECO:0000313" key="2">
    <source>
        <dbReference type="Proteomes" id="UP000316621"/>
    </source>
</evidence>
<evidence type="ECO:0000313" key="1">
    <source>
        <dbReference type="EMBL" id="RZC60502.1"/>
    </source>
</evidence>
<organism evidence="1 2">
    <name type="scientific">Papaver somniferum</name>
    <name type="common">Opium poppy</name>
    <dbReference type="NCBI Taxonomy" id="3469"/>
    <lineage>
        <taxon>Eukaryota</taxon>
        <taxon>Viridiplantae</taxon>
        <taxon>Streptophyta</taxon>
        <taxon>Embryophyta</taxon>
        <taxon>Tracheophyta</taxon>
        <taxon>Spermatophyta</taxon>
        <taxon>Magnoliopsida</taxon>
        <taxon>Ranunculales</taxon>
        <taxon>Papaveraceae</taxon>
        <taxon>Papaveroideae</taxon>
        <taxon>Papaver</taxon>
    </lineage>
</organism>